<proteinExistence type="predicted"/>
<reference evidence="5 6" key="1">
    <citation type="submission" date="2018-12" db="EMBL/GenBank/DDBJ databases">
        <title>Flammeovirga pectinis sp. nov., isolated from the gut of the Korean scallop, Patinopecten yessoensis.</title>
        <authorList>
            <person name="Bae J.-W."/>
            <person name="Jeong Y.-S."/>
            <person name="Kang W."/>
        </authorList>
    </citation>
    <scope>NUCLEOTIDE SEQUENCE [LARGE SCALE GENOMIC DNA]</scope>
    <source>
        <strain evidence="5 6">L12M1</strain>
    </source>
</reference>
<evidence type="ECO:0000259" key="4">
    <source>
        <dbReference type="PROSITE" id="PS50949"/>
    </source>
</evidence>
<dbReference type="InterPro" id="IPR036388">
    <property type="entry name" value="WH-like_DNA-bd_sf"/>
</dbReference>
<dbReference type="GO" id="GO:0003677">
    <property type="term" value="F:DNA binding"/>
    <property type="evidence" value="ECO:0007669"/>
    <property type="project" value="UniProtKB-KW"/>
</dbReference>
<dbReference type="CDD" id="cd07377">
    <property type="entry name" value="WHTH_GntR"/>
    <property type="match status" value="1"/>
</dbReference>
<evidence type="ECO:0000256" key="3">
    <source>
        <dbReference type="ARBA" id="ARBA00023163"/>
    </source>
</evidence>
<evidence type="ECO:0000256" key="1">
    <source>
        <dbReference type="ARBA" id="ARBA00023015"/>
    </source>
</evidence>
<accession>A0A3S9P3X8</accession>
<dbReference type="PANTHER" id="PTHR38445:SF10">
    <property type="entry name" value="GNTR-FAMILY TRANSCRIPTIONAL REGULATOR"/>
    <property type="match status" value="1"/>
</dbReference>
<dbReference type="OrthoDB" id="362473at2"/>
<keyword evidence="3" id="KW-0804">Transcription</keyword>
<dbReference type="RefSeq" id="WP_126614624.1">
    <property type="nucleotide sequence ID" value="NZ_CP034562.1"/>
</dbReference>
<evidence type="ECO:0000256" key="2">
    <source>
        <dbReference type="ARBA" id="ARBA00023125"/>
    </source>
</evidence>
<evidence type="ECO:0000313" key="6">
    <source>
        <dbReference type="Proteomes" id="UP000267268"/>
    </source>
</evidence>
<dbReference type="Proteomes" id="UP000267268">
    <property type="component" value="Chromosome 1"/>
</dbReference>
<dbReference type="GO" id="GO:0003700">
    <property type="term" value="F:DNA-binding transcription factor activity"/>
    <property type="evidence" value="ECO:0007669"/>
    <property type="project" value="InterPro"/>
</dbReference>
<protein>
    <submittedName>
        <fullName evidence="5">GntR family transcriptional regulator</fullName>
    </submittedName>
</protein>
<evidence type="ECO:0000313" key="5">
    <source>
        <dbReference type="EMBL" id="AZQ62782.1"/>
    </source>
</evidence>
<dbReference type="Gene3D" id="1.10.287.100">
    <property type="match status" value="1"/>
</dbReference>
<dbReference type="InterPro" id="IPR000524">
    <property type="entry name" value="Tscrpt_reg_HTH_GntR"/>
</dbReference>
<dbReference type="InterPro" id="IPR036390">
    <property type="entry name" value="WH_DNA-bd_sf"/>
</dbReference>
<dbReference type="Gene3D" id="1.10.10.10">
    <property type="entry name" value="Winged helix-like DNA-binding domain superfamily/Winged helix DNA-binding domain"/>
    <property type="match status" value="1"/>
</dbReference>
<dbReference type="PROSITE" id="PS50949">
    <property type="entry name" value="HTH_GNTR"/>
    <property type="match status" value="1"/>
</dbReference>
<feature type="domain" description="HTH gntR-type" evidence="4">
    <location>
        <begin position="7"/>
        <end position="75"/>
    </location>
</feature>
<sequence>MEFTNNKAIYLQIMDLLCEKVLKETWVGGDKIPSVRQLAVELEVNPNTVARSYSSLQDDGVIYNKRGIGYFISENATHLVKKVSKQEFMKQDAPNFFKKINLLGISWEELTQIYQDQFNK</sequence>
<dbReference type="SMART" id="SM00345">
    <property type="entry name" value="HTH_GNTR"/>
    <property type="match status" value="1"/>
</dbReference>
<dbReference type="AlphaFoldDB" id="A0A3S9P3X8"/>
<gene>
    <name evidence="5" type="ORF">EI427_11225</name>
</gene>
<dbReference type="SUPFAM" id="SSF46785">
    <property type="entry name" value="Winged helix' DNA-binding domain"/>
    <property type="match status" value="1"/>
</dbReference>
<keyword evidence="6" id="KW-1185">Reference proteome</keyword>
<keyword evidence="2" id="KW-0238">DNA-binding</keyword>
<dbReference type="EMBL" id="CP034562">
    <property type="protein sequence ID" value="AZQ62782.1"/>
    <property type="molecule type" value="Genomic_DNA"/>
</dbReference>
<name>A0A3S9P3X8_9BACT</name>
<organism evidence="5 6">
    <name type="scientific">Flammeovirga pectinis</name>
    <dbReference type="NCBI Taxonomy" id="2494373"/>
    <lineage>
        <taxon>Bacteria</taxon>
        <taxon>Pseudomonadati</taxon>
        <taxon>Bacteroidota</taxon>
        <taxon>Cytophagia</taxon>
        <taxon>Cytophagales</taxon>
        <taxon>Flammeovirgaceae</taxon>
        <taxon>Flammeovirga</taxon>
    </lineage>
</organism>
<keyword evidence="1" id="KW-0805">Transcription regulation</keyword>
<dbReference type="PANTHER" id="PTHR38445">
    <property type="entry name" value="HTH-TYPE TRANSCRIPTIONAL REPRESSOR YTRA"/>
    <property type="match status" value="1"/>
</dbReference>
<dbReference type="KEGG" id="fll:EI427_11225"/>
<dbReference type="Pfam" id="PF00392">
    <property type="entry name" value="GntR"/>
    <property type="match status" value="1"/>
</dbReference>